<accession>A0A0K0EGE5</accession>
<reference evidence="1" key="1">
    <citation type="submission" date="2015-08" db="UniProtKB">
        <authorList>
            <consortium name="WormBaseParasite"/>
        </authorList>
    </citation>
    <scope>IDENTIFICATION</scope>
</reference>
<protein>
    <submittedName>
        <fullName evidence="1">DUF1508 domain-containing protein</fullName>
    </submittedName>
</protein>
<evidence type="ECO:0000313" key="1">
    <source>
        <dbReference type="WBParaSite" id="SSTP_0000855600.1"/>
    </source>
</evidence>
<proteinExistence type="predicted"/>
<dbReference type="WBParaSite" id="SSTP_0000855600.1">
    <property type="protein sequence ID" value="SSTP_0000855600.1"/>
    <property type="gene ID" value="SSTP_0000855600"/>
</dbReference>
<organism evidence="1">
    <name type="scientific">Strongyloides stercoralis</name>
    <name type="common">Threadworm</name>
    <dbReference type="NCBI Taxonomy" id="6248"/>
    <lineage>
        <taxon>Eukaryota</taxon>
        <taxon>Metazoa</taxon>
        <taxon>Ecdysozoa</taxon>
        <taxon>Nematoda</taxon>
        <taxon>Chromadorea</taxon>
        <taxon>Rhabditida</taxon>
        <taxon>Tylenchina</taxon>
        <taxon>Panagrolaimomorpha</taxon>
        <taxon>Strongyloidoidea</taxon>
        <taxon>Strongyloididae</taxon>
        <taxon>Strongyloides</taxon>
    </lineage>
</organism>
<name>A0A0K0EGE5_STRER</name>
<sequence>MGVYMYEESNPSSKSNHLSFIDSTKALTGKDAENCLTTKANKDGSVTCKLYKTTNSGHVFLNINSSRFVAKMNQSPEDNTKYVISNCVLAKINSKNI</sequence>
<dbReference type="AlphaFoldDB" id="A0A0K0EGE5"/>